<organism evidence="2">
    <name type="scientific">marine sediment metagenome</name>
    <dbReference type="NCBI Taxonomy" id="412755"/>
    <lineage>
        <taxon>unclassified sequences</taxon>
        <taxon>metagenomes</taxon>
        <taxon>ecological metagenomes</taxon>
    </lineage>
</organism>
<dbReference type="Gene3D" id="1.20.1260.10">
    <property type="match status" value="1"/>
</dbReference>
<dbReference type="SUPFAM" id="SSF47240">
    <property type="entry name" value="Ferritin-like"/>
    <property type="match status" value="1"/>
</dbReference>
<dbReference type="InterPro" id="IPR009078">
    <property type="entry name" value="Ferritin-like_SF"/>
</dbReference>
<dbReference type="InterPro" id="IPR003251">
    <property type="entry name" value="Rr_diiron-bd_dom"/>
</dbReference>
<dbReference type="Pfam" id="PF02915">
    <property type="entry name" value="Rubrerythrin"/>
    <property type="match status" value="2"/>
</dbReference>
<dbReference type="InterPro" id="IPR012347">
    <property type="entry name" value="Ferritin-like"/>
</dbReference>
<evidence type="ECO:0000259" key="1">
    <source>
        <dbReference type="Pfam" id="PF02915"/>
    </source>
</evidence>
<sequence length="157" mass="17949">TLTDVQQTFERLVSLAIQREEEAYHFYMKAAEESKFKSSTKLLHDLAHQEVAHKEKLKKALDEGVCDTFTCETVEEIEKMDLSQYLVDIPLKSDSTPQDVLIVAIKKEAAANSFYKALSELTGSGVHRSVFETLATEEETHKTRLQNMYDDIFQPDM</sequence>
<evidence type="ECO:0000313" key="2">
    <source>
        <dbReference type="EMBL" id="GAH01670.1"/>
    </source>
</evidence>
<dbReference type="GO" id="GO:0016491">
    <property type="term" value="F:oxidoreductase activity"/>
    <property type="evidence" value="ECO:0007669"/>
    <property type="project" value="InterPro"/>
</dbReference>
<dbReference type="PANTHER" id="PTHR33531:SF10">
    <property type="entry name" value="BLR7895 PROTEIN"/>
    <property type="match status" value="1"/>
</dbReference>
<protein>
    <recommendedName>
        <fullName evidence="1">Rubrerythrin diiron-binding domain-containing protein</fullName>
    </recommendedName>
</protein>
<dbReference type="CDD" id="cd01045">
    <property type="entry name" value="Ferritin_like_AB"/>
    <property type="match status" value="1"/>
</dbReference>
<feature type="domain" description="Rubrerythrin diiron-binding" evidence="1">
    <location>
        <begin position="10"/>
        <end position="60"/>
    </location>
</feature>
<dbReference type="GO" id="GO:0046872">
    <property type="term" value="F:metal ion binding"/>
    <property type="evidence" value="ECO:0007669"/>
    <property type="project" value="InterPro"/>
</dbReference>
<dbReference type="EMBL" id="BART01022864">
    <property type="protein sequence ID" value="GAH01670.1"/>
    <property type="molecule type" value="Genomic_DNA"/>
</dbReference>
<name>X1D076_9ZZZZ</name>
<accession>X1D076</accession>
<gene>
    <name evidence="2" type="ORF">S01H4_41759</name>
</gene>
<feature type="non-terminal residue" evidence="2">
    <location>
        <position position="1"/>
    </location>
</feature>
<dbReference type="AlphaFoldDB" id="X1D076"/>
<feature type="domain" description="Rubrerythrin diiron-binding" evidence="1">
    <location>
        <begin position="99"/>
        <end position="154"/>
    </location>
</feature>
<reference evidence="2" key="1">
    <citation type="journal article" date="2014" name="Front. Microbiol.">
        <title>High frequency of phylogenetically diverse reductive dehalogenase-homologous genes in deep subseafloor sedimentary metagenomes.</title>
        <authorList>
            <person name="Kawai M."/>
            <person name="Futagami T."/>
            <person name="Toyoda A."/>
            <person name="Takaki Y."/>
            <person name="Nishi S."/>
            <person name="Hori S."/>
            <person name="Arai W."/>
            <person name="Tsubouchi T."/>
            <person name="Morono Y."/>
            <person name="Uchiyama I."/>
            <person name="Ito T."/>
            <person name="Fujiyama A."/>
            <person name="Inagaki F."/>
            <person name="Takami H."/>
        </authorList>
    </citation>
    <scope>NUCLEOTIDE SEQUENCE</scope>
    <source>
        <strain evidence="2">Expedition CK06-06</strain>
    </source>
</reference>
<comment type="caution">
    <text evidence="2">The sequence shown here is derived from an EMBL/GenBank/DDBJ whole genome shotgun (WGS) entry which is preliminary data.</text>
</comment>
<dbReference type="PANTHER" id="PTHR33531">
    <property type="entry name" value="RUBRERYTHRIN SUBFAMILY"/>
    <property type="match status" value="1"/>
</dbReference>
<proteinExistence type="predicted"/>